<accession>A0A5C1YH82</accession>
<evidence type="ECO:0000256" key="1">
    <source>
        <dbReference type="SAM" id="SignalP"/>
    </source>
</evidence>
<dbReference type="KEGG" id="ail:FLP10_14910"/>
<dbReference type="InterPro" id="IPR050490">
    <property type="entry name" value="Bact_solute-bd_prot1"/>
</dbReference>
<gene>
    <name evidence="2" type="ORF">FLP10_14910</name>
</gene>
<feature type="signal peptide" evidence="1">
    <location>
        <begin position="1"/>
        <end position="27"/>
    </location>
</feature>
<name>A0A5C1YH82_9MICO</name>
<dbReference type="PROSITE" id="PS51257">
    <property type="entry name" value="PROKAR_LIPOPROTEIN"/>
    <property type="match status" value="1"/>
</dbReference>
<dbReference type="AlphaFoldDB" id="A0A5C1YH82"/>
<proteinExistence type="predicted"/>
<dbReference type="InterPro" id="IPR006059">
    <property type="entry name" value="SBP"/>
</dbReference>
<sequence>MHKSIRIATAAAAVLALGLTGCASSGADDGRVTLRFATPDSGPGAEHLQSVVDAYNDSQDDVEIKLEAYGDAFDQKLTSQIGAGNAPDIMKMWNFPAYSSILEPLNDFIDAMPDKDDFYPTLFSYAEMHGNVYGFPTGFSTRAIYYNSDLAAEAHLTPPESWTSDDYVDWVKAIAATGDGVFGGDQLTNPDAYSFESFLLSNGGEWLDDDGKPVVDSKQNIEVVEFLHDLAYGDETASAIRKHPASEDTSKVFMAGDLGTFEFGKWFTQTFTENKTPYGILPMFSFGDNAPKSVVHAGFVSISKDTEHQKEAEDFITWMSSPDNVRDAAAYDMPIRISIADELGLTTDPINKPFFDMLVSSEGTQSSMLKNEEWPDISAEIGATLEKIFSNETVDVAEQLHKLQATIESL</sequence>
<dbReference type="RefSeq" id="WP_149161589.1">
    <property type="nucleotide sequence ID" value="NZ_CP043505.1"/>
</dbReference>
<evidence type="ECO:0000313" key="2">
    <source>
        <dbReference type="EMBL" id="QEO15576.1"/>
    </source>
</evidence>
<keyword evidence="3" id="KW-1185">Reference proteome</keyword>
<dbReference type="Pfam" id="PF13416">
    <property type="entry name" value="SBP_bac_8"/>
    <property type="match status" value="1"/>
</dbReference>
<dbReference type="PANTHER" id="PTHR43649:SF12">
    <property type="entry name" value="DIACETYLCHITOBIOSE BINDING PROTEIN DASA"/>
    <property type="match status" value="1"/>
</dbReference>
<reference evidence="2 3" key="1">
    <citation type="submission" date="2019-09" db="EMBL/GenBank/DDBJ databases">
        <title>Genome sequencing of strain KACC 19306.</title>
        <authorList>
            <person name="Heo J."/>
            <person name="Kim S.-J."/>
            <person name="Kim J.-S."/>
            <person name="Hong S.-B."/>
            <person name="Kwon S.-W."/>
        </authorList>
    </citation>
    <scope>NUCLEOTIDE SEQUENCE [LARGE SCALE GENOMIC DNA]</scope>
    <source>
        <strain evidence="2 3">KACC 19306</strain>
    </source>
</reference>
<dbReference type="Gene3D" id="3.40.190.10">
    <property type="entry name" value="Periplasmic binding protein-like II"/>
    <property type="match status" value="1"/>
</dbReference>
<organism evidence="2 3">
    <name type="scientific">Agromyces intestinalis</name>
    <dbReference type="NCBI Taxonomy" id="2592652"/>
    <lineage>
        <taxon>Bacteria</taxon>
        <taxon>Bacillati</taxon>
        <taxon>Actinomycetota</taxon>
        <taxon>Actinomycetes</taxon>
        <taxon>Micrococcales</taxon>
        <taxon>Microbacteriaceae</taxon>
        <taxon>Agromyces</taxon>
    </lineage>
</organism>
<dbReference type="OrthoDB" id="2515046at2"/>
<keyword evidence="1" id="KW-0732">Signal</keyword>
<evidence type="ECO:0000313" key="3">
    <source>
        <dbReference type="Proteomes" id="UP000324678"/>
    </source>
</evidence>
<dbReference type="SUPFAM" id="SSF53850">
    <property type="entry name" value="Periplasmic binding protein-like II"/>
    <property type="match status" value="1"/>
</dbReference>
<protein>
    <submittedName>
        <fullName evidence="2">Sugar ABC transporter substrate-binding protein</fullName>
    </submittedName>
</protein>
<dbReference type="EMBL" id="CP043505">
    <property type="protein sequence ID" value="QEO15576.1"/>
    <property type="molecule type" value="Genomic_DNA"/>
</dbReference>
<dbReference type="PANTHER" id="PTHR43649">
    <property type="entry name" value="ARABINOSE-BINDING PROTEIN-RELATED"/>
    <property type="match status" value="1"/>
</dbReference>
<dbReference type="CDD" id="cd13585">
    <property type="entry name" value="PBP2_TMBP_like"/>
    <property type="match status" value="1"/>
</dbReference>
<dbReference type="Proteomes" id="UP000324678">
    <property type="component" value="Chromosome"/>
</dbReference>
<feature type="chain" id="PRO_5022816025" evidence="1">
    <location>
        <begin position="28"/>
        <end position="410"/>
    </location>
</feature>